<dbReference type="Proteomes" id="UP000184139">
    <property type="component" value="Unassembled WGS sequence"/>
</dbReference>
<reference evidence="7 8" key="1">
    <citation type="submission" date="2016-11" db="EMBL/GenBank/DDBJ databases">
        <authorList>
            <person name="Jaros S."/>
            <person name="Januszkiewicz K."/>
            <person name="Wedrychowicz H."/>
        </authorList>
    </citation>
    <scope>NUCLEOTIDE SEQUENCE [LARGE SCALE GENOMIC DNA]</scope>
    <source>
        <strain evidence="7 8">DSM 9705</strain>
    </source>
</reference>
<dbReference type="PANTHER" id="PTHR43687:SF1">
    <property type="entry name" value="FERREDOXIN III"/>
    <property type="match status" value="1"/>
</dbReference>
<dbReference type="NCBIfam" id="NF038196">
    <property type="entry name" value="ferrodoxin_EFR1"/>
    <property type="match status" value="1"/>
</dbReference>
<feature type="domain" description="4Fe-4S ferredoxin-type" evidence="6">
    <location>
        <begin position="195"/>
        <end position="224"/>
    </location>
</feature>
<evidence type="ECO:0000256" key="1">
    <source>
        <dbReference type="ARBA" id="ARBA00022485"/>
    </source>
</evidence>
<organism evidence="7 8">
    <name type="scientific">Desulfofustis glycolicus DSM 9705</name>
    <dbReference type="NCBI Taxonomy" id="1121409"/>
    <lineage>
        <taxon>Bacteria</taxon>
        <taxon>Pseudomonadati</taxon>
        <taxon>Thermodesulfobacteriota</taxon>
        <taxon>Desulfobulbia</taxon>
        <taxon>Desulfobulbales</taxon>
        <taxon>Desulfocapsaceae</taxon>
        <taxon>Desulfofustis</taxon>
    </lineage>
</organism>
<dbReference type="PROSITE" id="PS00198">
    <property type="entry name" value="4FE4S_FER_1"/>
    <property type="match status" value="2"/>
</dbReference>
<evidence type="ECO:0000259" key="6">
    <source>
        <dbReference type="PROSITE" id="PS51379"/>
    </source>
</evidence>
<dbReference type="InterPro" id="IPR017900">
    <property type="entry name" value="4Fe4S_Fe_S_CS"/>
</dbReference>
<dbReference type="SUPFAM" id="SSF54862">
    <property type="entry name" value="4Fe-4S ferredoxins"/>
    <property type="match status" value="1"/>
</dbReference>
<keyword evidence="4" id="KW-0411">Iron-sulfur</keyword>
<keyword evidence="8" id="KW-1185">Reference proteome</keyword>
<evidence type="ECO:0000256" key="3">
    <source>
        <dbReference type="ARBA" id="ARBA00023004"/>
    </source>
</evidence>
<dbReference type="RefSeq" id="WP_073376943.1">
    <property type="nucleotide sequence ID" value="NZ_FQXS01000017.1"/>
</dbReference>
<feature type="domain" description="4Fe-4S ferredoxin-type" evidence="6">
    <location>
        <begin position="228"/>
        <end position="252"/>
    </location>
</feature>
<dbReference type="PANTHER" id="PTHR43687">
    <property type="entry name" value="ADENYLYLSULFATE REDUCTASE, BETA SUBUNIT"/>
    <property type="match status" value="1"/>
</dbReference>
<protein>
    <submittedName>
        <fullName evidence="7">Flavodoxin domain-containing protein</fullName>
    </submittedName>
</protein>
<feature type="domain" description="Flavodoxin-like" evidence="5">
    <location>
        <begin position="6"/>
        <end position="154"/>
    </location>
</feature>
<gene>
    <name evidence="7" type="ORF">SAMN02745124_02738</name>
</gene>
<dbReference type="OrthoDB" id="9798098at2"/>
<dbReference type="InterPro" id="IPR017896">
    <property type="entry name" value="4Fe4S_Fe-S-bd"/>
</dbReference>
<evidence type="ECO:0000256" key="4">
    <source>
        <dbReference type="ARBA" id="ARBA00023014"/>
    </source>
</evidence>
<dbReference type="Gene3D" id="3.40.50.360">
    <property type="match status" value="1"/>
</dbReference>
<evidence type="ECO:0000313" key="8">
    <source>
        <dbReference type="Proteomes" id="UP000184139"/>
    </source>
</evidence>
<dbReference type="Pfam" id="PF00037">
    <property type="entry name" value="Fer4"/>
    <property type="match status" value="1"/>
</dbReference>
<evidence type="ECO:0000313" key="7">
    <source>
        <dbReference type="EMBL" id="SHH94680.1"/>
    </source>
</evidence>
<dbReference type="GO" id="GO:0046872">
    <property type="term" value="F:metal ion binding"/>
    <property type="evidence" value="ECO:0007669"/>
    <property type="project" value="UniProtKB-KW"/>
</dbReference>
<dbReference type="SUPFAM" id="SSF52218">
    <property type="entry name" value="Flavoproteins"/>
    <property type="match status" value="1"/>
</dbReference>
<keyword evidence="1" id="KW-0004">4Fe-4S</keyword>
<dbReference type="STRING" id="1121409.SAMN02745124_02738"/>
<dbReference type="InterPro" id="IPR050572">
    <property type="entry name" value="Fe-S_Ferredoxin"/>
</dbReference>
<dbReference type="PROSITE" id="PS50902">
    <property type="entry name" value="FLAVODOXIN_LIKE"/>
    <property type="match status" value="1"/>
</dbReference>
<dbReference type="AlphaFoldDB" id="A0A1M5X4A6"/>
<keyword evidence="3" id="KW-0408">Iron</keyword>
<name>A0A1M5X4A6_9BACT</name>
<evidence type="ECO:0000259" key="5">
    <source>
        <dbReference type="PROSITE" id="PS50902"/>
    </source>
</evidence>
<accession>A0A1M5X4A6</accession>
<dbReference type="InterPro" id="IPR047964">
    <property type="entry name" value="EFR1-like"/>
</dbReference>
<dbReference type="InterPro" id="IPR008254">
    <property type="entry name" value="Flavodoxin/NO_synth"/>
</dbReference>
<proteinExistence type="predicted"/>
<keyword evidence="2" id="KW-0479">Metal-binding</keyword>
<sequence>MKIKSVRCVCFSPTGTTKTIAESIAQGISPEFIEMIDITKRSQRNSQPLLGEDDIVILATPVYYGRVPEEILPYLTSLKATQTPVVLVAVYGNRAFEDALKELHDIAVDAEFIPAAGGAFVAEHSYSSKTYPIAPNRPDESDIRKAQEFGAAIRKKLQNVESSGHLTAITIPGQSPYIEPVNLNMIKEARSFVAVTPETDASKCTLCGQCAEVCPTGAISPEDVTQTDRWQCLICFACVKICPEEARQMNEPNFQSAIQTLQQNCQDRKEPELFLYK</sequence>
<dbReference type="GO" id="GO:0051539">
    <property type="term" value="F:4 iron, 4 sulfur cluster binding"/>
    <property type="evidence" value="ECO:0007669"/>
    <property type="project" value="UniProtKB-KW"/>
</dbReference>
<evidence type="ECO:0000256" key="2">
    <source>
        <dbReference type="ARBA" id="ARBA00022723"/>
    </source>
</evidence>
<dbReference type="PROSITE" id="PS51379">
    <property type="entry name" value="4FE4S_FER_2"/>
    <property type="match status" value="2"/>
</dbReference>
<dbReference type="GO" id="GO:0010181">
    <property type="term" value="F:FMN binding"/>
    <property type="evidence" value="ECO:0007669"/>
    <property type="project" value="InterPro"/>
</dbReference>
<dbReference type="InterPro" id="IPR026816">
    <property type="entry name" value="Flavodoxin_dom"/>
</dbReference>
<dbReference type="Pfam" id="PF12724">
    <property type="entry name" value="Flavodoxin_5"/>
    <property type="match status" value="1"/>
</dbReference>
<dbReference type="InterPro" id="IPR029039">
    <property type="entry name" value="Flavoprotein-like_sf"/>
</dbReference>
<dbReference type="Gene3D" id="3.30.70.20">
    <property type="match status" value="1"/>
</dbReference>
<dbReference type="EMBL" id="FQXS01000017">
    <property type="protein sequence ID" value="SHH94680.1"/>
    <property type="molecule type" value="Genomic_DNA"/>
</dbReference>